<keyword evidence="4 10" id="KW-0808">Transferase</keyword>
<organism evidence="14 15">
    <name type="scientific">Kroppenstedtia eburnea</name>
    <dbReference type="NCBI Taxonomy" id="714067"/>
    <lineage>
        <taxon>Bacteria</taxon>
        <taxon>Bacillati</taxon>
        <taxon>Bacillota</taxon>
        <taxon>Bacilli</taxon>
        <taxon>Bacillales</taxon>
        <taxon>Thermoactinomycetaceae</taxon>
        <taxon>Kroppenstedtia</taxon>
    </lineage>
</organism>
<evidence type="ECO:0000313" key="14">
    <source>
        <dbReference type="EMBL" id="SIS40342.1"/>
    </source>
</evidence>
<evidence type="ECO:0000256" key="5">
    <source>
        <dbReference type="ARBA" id="ARBA00022694"/>
    </source>
</evidence>
<evidence type="ECO:0000256" key="3">
    <source>
        <dbReference type="ARBA" id="ARBA00005842"/>
    </source>
</evidence>
<reference evidence="15" key="1">
    <citation type="submission" date="2017-01" db="EMBL/GenBank/DDBJ databases">
        <authorList>
            <person name="Varghese N."/>
            <person name="Submissions S."/>
        </authorList>
    </citation>
    <scope>NUCLEOTIDE SEQUENCE [LARGE SCALE GENOMIC DNA]</scope>
    <source>
        <strain evidence="15">DSM 45196</strain>
    </source>
</reference>
<evidence type="ECO:0000256" key="12">
    <source>
        <dbReference type="RuleBase" id="RU003784"/>
    </source>
</evidence>
<evidence type="ECO:0000256" key="8">
    <source>
        <dbReference type="ARBA" id="ARBA00022842"/>
    </source>
</evidence>
<evidence type="ECO:0000256" key="7">
    <source>
        <dbReference type="ARBA" id="ARBA00022840"/>
    </source>
</evidence>
<evidence type="ECO:0000256" key="6">
    <source>
        <dbReference type="ARBA" id="ARBA00022741"/>
    </source>
</evidence>
<evidence type="ECO:0000256" key="11">
    <source>
        <dbReference type="RuleBase" id="RU003783"/>
    </source>
</evidence>
<keyword evidence="6 10" id="KW-0547">Nucleotide-binding</keyword>
<keyword evidence="7 10" id="KW-0067">ATP-binding</keyword>
<dbReference type="AlphaFoldDB" id="A0A1N7ITC9"/>
<keyword evidence="15" id="KW-1185">Reference proteome</keyword>
<dbReference type="InterPro" id="IPR018022">
    <property type="entry name" value="IPT"/>
</dbReference>
<dbReference type="GO" id="GO:0005524">
    <property type="term" value="F:ATP binding"/>
    <property type="evidence" value="ECO:0007669"/>
    <property type="project" value="UniProtKB-UniRule"/>
</dbReference>
<dbReference type="HAMAP" id="MF_00185">
    <property type="entry name" value="IPP_trans"/>
    <property type="match status" value="1"/>
</dbReference>
<dbReference type="OrthoDB" id="9776390at2"/>
<dbReference type="PANTHER" id="PTHR11088">
    <property type="entry name" value="TRNA DIMETHYLALLYLTRANSFERASE"/>
    <property type="match status" value="1"/>
</dbReference>
<keyword evidence="5 10" id="KW-0819">tRNA processing</keyword>
<evidence type="ECO:0000256" key="13">
    <source>
        <dbReference type="RuleBase" id="RU003785"/>
    </source>
</evidence>
<feature type="binding site" evidence="10">
    <location>
        <begin position="18"/>
        <end position="25"/>
    </location>
    <ligand>
        <name>ATP</name>
        <dbReference type="ChEBI" id="CHEBI:30616"/>
    </ligand>
</feature>
<evidence type="ECO:0000313" key="15">
    <source>
        <dbReference type="Proteomes" id="UP000186795"/>
    </source>
</evidence>
<dbReference type="InterPro" id="IPR039657">
    <property type="entry name" value="Dimethylallyltransferase"/>
</dbReference>
<comment type="catalytic activity">
    <reaction evidence="9 10 11">
        <text>adenosine(37) in tRNA + dimethylallyl diphosphate = N(6)-dimethylallyladenosine(37) in tRNA + diphosphate</text>
        <dbReference type="Rhea" id="RHEA:26482"/>
        <dbReference type="Rhea" id="RHEA-COMP:10162"/>
        <dbReference type="Rhea" id="RHEA-COMP:10375"/>
        <dbReference type="ChEBI" id="CHEBI:33019"/>
        <dbReference type="ChEBI" id="CHEBI:57623"/>
        <dbReference type="ChEBI" id="CHEBI:74411"/>
        <dbReference type="ChEBI" id="CHEBI:74415"/>
        <dbReference type="EC" id="2.5.1.75"/>
    </reaction>
</comment>
<feature type="site" description="Interaction with substrate tRNA" evidence="10">
    <location>
        <position position="132"/>
    </location>
</feature>
<dbReference type="Proteomes" id="UP000186795">
    <property type="component" value="Unassembled WGS sequence"/>
</dbReference>
<dbReference type="NCBIfam" id="TIGR00174">
    <property type="entry name" value="miaA"/>
    <property type="match status" value="1"/>
</dbReference>
<name>A0A1N7ITC9_9BACL</name>
<comment type="cofactor">
    <cofactor evidence="1 10">
        <name>Mg(2+)</name>
        <dbReference type="ChEBI" id="CHEBI:18420"/>
    </cofactor>
</comment>
<dbReference type="InterPro" id="IPR027417">
    <property type="entry name" value="P-loop_NTPase"/>
</dbReference>
<comment type="similarity">
    <text evidence="3 10 13">Belongs to the IPP transferase family.</text>
</comment>
<dbReference type="GO" id="GO:0006400">
    <property type="term" value="P:tRNA modification"/>
    <property type="evidence" value="ECO:0007669"/>
    <property type="project" value="TreeGrafter"/>
</dbReference>
<dbReference type="RefSeq" id="WP_009708703.1">
    <property type="nucleotide sequence ID" value="NZ_CP048103.1"/>
</dbReference>
<dbReference type="GO" id="GO:0052381">
    <property type="term" value="F:tRNA dimethylallyltransferase activity"/>
    <property type="evidence" value="ECO:0007669"/>
    <property type="project" value="UniProtKB-UniRule"/>
</dbReference>
<proteinExistence type="inferred from homology"/>
<dbReference type="EMBL" id="FTOD01000001">
    <property type="protein sequence ID" value="SIS40342.1"/>
    <property type="molecule type" value="Genomic_DNA"/>
</dbReference>
<gene>
    <name evidence="10" type="primary">miaA</name>
    <name evidence="14" type="ORF">SAMN05421790_101345</name>
</gene>
<protein>
    <recommendedName>
        <fullName evidence="10">tRNA dimethylallyltransferase</fullName>
        <ecNumber evidence="10">2.5.1.75</ecNumber>
    </recommendedName>
    <alternativeName>
        <fullName evidence="10">Dimethylallyl diphosphate:tRNA dimethylallyltransferase</fullName>
        <shortName evidence="10">DMAPP:tRNA dimethylallyltransferase</shortName>
        <shortName evidence="10">DMATase</shortName>
    </alternativeName>
    <alternativeName>
        <fullName evidence="10">Isopentenyl-diphosphate:tRNA isopentenyltransferase</fullName>
        <shortName evidence="10">IPP transferase</shortName>
        <shortName evidence="10">IPPT</shortName>
        <shortName evidence="10">IPTase</shortName>
    </alternativeName>
</protein>
<dbReference type="Pfam" id="PF01715">
    <property type="entry name" value="IPPT"/>
    <property type="match status" value="1"/>
</dbReference>
<dbReference type="EC" id="2.5.1.75" evidence="10"/>
<evidence type="ECO:0000256" key="9">
    <source>
        <dbReference type="ARBA" id="ARBA00049563"/>
    </source>
</evidence>
<evidence type="ECO:0000256" key="10">
    <source>
        <dbReference type="HAMAP-Rule" id="MF_00185"/>
    </source>
</evidence>
<accession>A0A1N7ITC9</accession>
<comment type="caution">
    <text evidence="10">Lacks conserved residue(s) required for the propagation of feature annotation.</text>
</comment>
<dbReference type="PANTHER" id="PTHR11088:SF60">
    <property type="entry name" value="TRNA DIMETHYLALLYLTRANSFERASE"/>
    <property type="match status" value="1"/>
</dbReference>
<evidence type="ECO:0000256" key="1">
    <source>
        <dbReference type="ARBA" id="ARBA00001946"/>
    </source>
</evidence>
<dbReference type="FunFam" id="1.10.20.140:FF:000001">
    <property type="entry name" value="tRNA dimethylallyltransferase"/>
    <property type="match status" value="1"/>
</dbReference>
<keyword evidence="8 10" id="KW-0460">Magnesium</keyword>
<evidence type="ECO:0000256" key="2">
    <source>
        <dbReference type="ARBA" id="ARBA00003213"/>
    </source>
</evidence>
<dbReference type="Gene3D" id="3.40.50.300">
    <property type="entry name" value="P-loop containing nucleotide triphosphate hydrolases"/>
    <property type="match status" value="1"/>
</dbReference>
<sequence>MRSESSNPEEKDLLVIVGPTAVGKTALSLSLAREFQGEVISGDSMQVYRHMDIGTAKASREERAVVPHHLIDQVEPDVPFSVEEFQQRAREKIEEIQARGHLPMLVGGTGLYIQAVTHGYRLPGVGEDPRFREALHQLADREGNEVLHQRLQSVDPEGAARLHPNDRRRVIRALEIHRVTGKPLTEVQTQTPPPYRILWIGLTMPRDRLYERVNLRVDQMMAAGLLQEVEALRERGCHRDLVSMQALGYKELMSHLEGEIPLEEAVDQIKQRTRKFAKRQLSWFRRLAEIHWFDVTRENSGEEIRALVAGNFPQYKE</sequence>
<comment type="function">
    <text evidence="2 10 12">Catalyzes the transfer of a dimethylallyl group onto the adenine at position 37 in tRNAs that read codons beginning with uridine, leading to the formation of N6-(dimethylallyl)adenosine (i(6)A).</text>
</comment>
<dbReference type="SUPFAM" id="SSF52540">
    <property type="entry name" value="P-loop containing nucleoside triphosphate hydrolases"/>
    <property type="match status" value="2"/>
</dbReference>
<evidence type="ECO:0000256" key="4">
    <source>
        <dbReference type="ARBA" id="ARBA00022679"/>
    </source>
</evidence>
<comment type="subunit">
    <text evidence="10">Monomer.</text>
</comment>
<dbReference type="Gene3D" id="1.10.20.140">
    <property type="match status" value="1"/>
</dbReference>
<feature type="region of interest" description="Interaction with substrate tRNA" evidence="10">
    <location>
        <begin position="43"/>
        <end position="46"/>
    </location>
</feature>
<feature type="site" description="Interaction with substrate tRNA" evidence="10">
    <location>
        <position position="109"/>
    </location>
</feature>
<feature type="binding site" evidence="10">
    <location>
        <begin position="20"/>
        <end position="25"/>
    </location>
    <ligand>
        <name>substrate</name>
    </ligand>
</feature>